<dbReference type="Proteomes" id="UP000235145">
    <property type="component" value="Unassembled WGS sequence"/>
</dbReference>
<dbReference type="EMBL" id="NBSK02000001">
    <property type="protein sequence ID" value="KAJ0227144.1"/>
    <property type="molecule type" value="Genomic_DNA"/>
</dbReference>
<organism evidence="1 2">
    <name type="scientific">Lactuca sativa</name>
    <name type="common">Garden lettuce</name>
    <dbReference type="NCBI Taxonomy" id="4236"/>
    <lineage>
        <taxon>Eukaryota</taxon>
        <taxon>Viridiplantae</taxon>
        <taxon>Streptophyta</taxon>
        <taxon>Embryophyta</taxon>
        <taxon>Tracheophyta</taxon>
        <taxon>Spermatophyta</taxon>
        <taxon>Magnoliopsida</taxon>
        <taxon>eudicotyledons</taxon>
        <taxon>Gunneridae</taxon>
        <taxon>Pentapetalae</taxon>
        <taxon>asterids</taxon>
        <taxon>campanulids</taxon>
        <taxon>Asterales</taxon>
        <taxon>Asteraceae</taxon>
        <taxon>Cichorioideae</taxon>
        <taxon>Cichorieae</taxon>
        <taxon>Lactucinae</taxon>
        <taxon>Lactuca</taxon>
    </lineage>
</organism>
<dbReference type="PANTHER" id="PTHR34287:SF4">
    <property type="entry name" value="OS04G0504200 PROTEIN"/>
    <property type="match status" value="1"/>
</dbReference>
<evidence type="ECO:0000313" key="2">
    <source>
        <dbReference type="Proteomes" id="UP000235145"/>
    </source>
</evidence>
<proteinExistence type="predicted"/>
<dbReference type="PANTHER" id="PTHR34287">
    <property type="entry name" value="OS06G0551500 PROTEIN-RELATED"/>
    <property type="match status" value="1"/>
</dbReference>
<comment type="caution">
    <text evidence="1">The sequence shown here is derived from an EMBL/GenBank/DDBJ whole genome shotgun (WGS) entry which is preliminary data.</text>
</comment>
<protein>
    <submittedName>
        <fullName evidence="1">Uncharacterized protein</fullName>
    </submittedName>
</protein>
<sequence>MDFNGSESIGREEERESLMMNTYGGGISAVKIVEYMISSMSIELLCKFPDNSAFDFDYTQSSIWSPLVPHPSNPSSPAPELQRKLSYEDDNHGGDDMVCHGSSGGETVRKLKENVKNKIADSCVFSCFKIQHNFSNKKTPMKRRSGTFRGYNQLGSICSNSSGVVADSSSSSPIQSKGWKKVLKAASKQFKKTMKKKESVAHLKLSHYDYYY</sequence>
<keyword evidence="2" id="KW-1185">Reference proteome</keyword>
<gene>
    <name evidence="1" type="ORF">LSAT_V11C100012070</name>
</gene>
<name>A0A9R1WNZ2_LACSA</name>
<dbReference type="AlphaFoldDB" id="A0A9R1WNZ2"/>
<dbReference type="OrthoDB" id="1678883at2759"/>
<accession>A0A9R1WNZ2</accession>
<reference evidence="1 2" key="1">
    <citation type="journal article" date="2017" name="Nat. Commun.">
        <title>Genome assembly with in vitro proximity ligation data and whole-genome triplication in lettuce.</title>
        <authorList>
            <person name="Reyes-Chin-Wo S."/>
            <person name="Wang Z."/>
            <person name="Yang X."/>
            <person name="Kozik A."/>
            <person name="Arikit S."/>
            <person name="Song C."/>
            <person name="Xia L."/>
            <person name="Froenicke L."/>
            <person name="Lavelle D.O."/>
            <person name="Truco M.J."/>
            <person name="Xia R."/>
            <person name="Zhu S."/>
            <person name="Xu C."/>
            <person name="Xu H."/>
            <person name="Xu X."/>
            <person name="Cox K."/>
            <person name="Korf I."/>
            <person name="Meyers B.C."/>
            <person name="Michelmore R.W."/>
        </authorList>
    </citation>
    <scope>NUCLEOTIDE SEQUENCE [LARGE SCALE GENOMIC DNA]</scope>
    <source>
        <strain evidence="2">cv. Salinas</strain>
        <tissue evidence="1">Seedlings</tissue>
    </source>
</reference>
<evidence type="ECO:0000313" key="1">
    <source>
        <dbReference type="EMBL" id="KAJ0227144.1"/>
    </source>
</evidence>